<protein>
    <submittedName>
        <fullName evidence="2">Uncharacterized protein</fullName>
    </submittedName>
</protein>
<dbReference type="Proteomes" id="UP000230002">
    <property type="component" value="Unassembled WGS sequence"/>
</dbReference>
<dbReference type="AlphaFoldDB" id="A0A2G8RTN9"/>
<feature type="compositionally biased region" description="Polar residues" evidence="1">
    <location>
        <begin position="74"/>
        <end position="86"/>
    </location>
</feature>
<accession>A0A2G8RTN9</accession>
<feature type="compositionally biased region" description="Low complexity" evidence="1">
    <location>
        <begin position="55"/>
        <end position="65"/>
    </location>
</feature>
<gene>
    <name evidence="2" type="ORF">GSI_12772</name>
</gene>
<sequence>MHTFVLPRNTRPSVTRVNGKPAAPRAAATWSTYTASSSVRQSTRNVVSRGQAITASSHWGSASSSGDRELVGSRTRSMFDSRTPSGSPVFLHMASDSRWGMCERRGSQPVLSSHVHSGSIHISRALVKTGNWASVVDSSETSSSTAKGSSEAIMMSSQR</sequence>
<evidence type="ECO:0000313" key="2">
    <source>
        <dbReference type="EMBL" id="PIL24885.1"/>
    </source>
</evidence>
<evidence type="ECO:0000313" key="3">
    <source>
        <dbReference type="Proteomes" id="UP000230002"/>
    </source>
</evidence>
<feature type="region of interest" description="Disordered" evidence="1">
    <location>
        <begin position="1"/>
        <end position="25"/>
    </location>
</feature>
<comment type="caution">
    <text evidence="2">The sequence shown here is derived from an EMBL/GenBank/DDBJ whole genome shotgun (WGS) entry which is preliminary data.</text>
</comment>
<proteinExistence type="predicted"/>
<reference evidence="2 3" key="1">
    <citation type="journal article" date="2015" name="Sci. Rep.">
        <title>Chromosome-level genome map provides insights into diverse defense mechanisms in the medicinal fungus Ganoderma sinense.</title>
        <authorList>
            <person name="Zhu Y."/>
            <person name="Xu J."/>
            <person name="Sun C."/>
            <person name="Zhou S."/>
            <person name="Xu H."/>
            <person name="Nelson D.R."/>
            <person name="Qian J."/>
            <person name="Song J."/>
            <person name="Luo H."/>
            <person name="Xiang L."/>
            <person name="Li Y."/>
            <person name="Xu Z."/>
            <person name="Ji A."/>
            <person name="Wang L."/>
            <person name="Lu S."/>
            <person name="Hayward A."/>
            <person name="Sun W."/>
            <person name="Li X."/>
            <person name="Schwartz D.C."/>
            <person name="Wang Y."/>
            <person name="Chen S."/>
        </authorList>
    </citation>
    <scope>NUCLEOTIDE SEQUENCE [LARGE SCALE GENOMIC DNA]</scope>
    <source>
        <strain evidence="2 3">ZZ0214-1</strain>
    </source>
</reference>
<dbReference type="EMBL" id="AYKW01000056">
    <property type="protein sequence ID" value="PIL24885.1"/>
    <property type="molecule type" value="Genomic_DNA"/>
</dbReference>
<name>A0A2G8RTN9_9APHY</name>
<evidence type="ECO:0000256" key="1">
    <source>
        <dbReference type="SAM" id="MobiDB-lite"/>
    </source>
</evidence>
<keyword evidence="3" id="KW-1185">Reference proteome</keyword>
<organism evidence="2 3">
    <name type="scientific">Ganoderma sinense ZZ0214-1</name>
    <dbReference type="NCBI Taxonomy" id="1077348"/>
    <lineage>
        <taxon>Eukaryota</taxon>
        <taxon>Fungi</taxon>
        <taxon>Dikarya</taxon>
        <taxon>Basidiomycota</taxon>
        <taxon>Agaricomycotina</taxon>
        <taxon>Agaricomycetes</taxon>
        <taxon>Polyporales</taxon>
        <taxon>Polyporaceae</taxon>
        <taxon>Ganoderma</taxon>
    </lineage>
</organism>
<feature type="region of interest" description="Disordered" evidence="1">
    <location>
        <begin position="54"/>
        <end position="87"/>
    </location>
</feature>
<feature type="region of interest" description="Disordered" evidence="1">
    <location>
        <begin position="139"/>
        <end position="159"/>
    </location>
</feature>
<feature type="compositionally biased region" description="Low complexity" evidence="1">
    <location>
        <begin position="139"/>
        <end position="151"/>
    </location>
</feature>